<feature type="binding site" evidence="10">
    <location>
        <position position="129"/>
    </location>
    <ligand>
        <name>iminosuccinate</name>
        <dbReference type="ChEBI" id="CHEBI:77875"/>
    </ligand>
</feature>
<dbReference type="EC" id="2.5.1.72" evidence="2 10"/>
<feature type="binding site" evidence="10">
    <location>
        <position position="24"/>
    </location>
    <ligand>
        <name>iminosuccinate</name>
        <dbReference type="ChEBI" id="CHEBI:77875"/>
    </ligand>
</feature>
<evidence type="ECO:0000256" key="10">
    <source>
        <dbReference type="HAMAP-Rule" id="MF_00568"/>
    </source>
</evidence>
<comment type="subcellular location">
    <subcellularLocation>
        <location evidence="10">Cytoplasm</location>
    </subcellularLocation>
</comment>
<dbReference type="UniPathway" id="UPA00253">
    <property type="reaction ID" value="UER00327"/>
</dbReference>
<dbReference type="InterPro" id="IPR036094">
    <property type="entry name" value="NadA_sf"/>
</dbReference>
<feature type="binding site" evidence="10">
    <location>
        <position position="41"/>
    </location>
    <ligand>
        <name>iminosuccinate</name>
        <dbReference type="ChEBI" id="CHEBI:77875"/>
    </ligand>
</feature>
<comment type="similarity">
    <text evidence="10">Belongs to the quinolinate synthase family. Type 2 subfamily.</text>
</comment>
<feature type="binding site" evidence="10">
    <location>
        <position position="86"/>
    </location>
    <ligand>
        <name>[4Fe-4S] cluster</name>
        <dbReference type="ChEBI" id="CHEBI:49883"/>
    </ligand>
</feature>
<dbReference type="GO" id="GO:0051539">
    <property type="term" value="F:4 iron, 4 sulfur cluster binding"/>
    <property type="evidence" value="ECO:0007669"/>
    <property type="project" value="UniProtKB-KW"/>
</dbReference>
<evidence type="ECO:0000256" key="2">
    <source>
        <dbReference type="ARBA" id="ARBA00012669"/>
    </source>
</evidence>
<dbReference type="Proteomes" id="UP000230184">
    <property type="component" value="Unassembled WGS sequence"/>
</dbReference>
<keyword evidence="4 10" id="KW-0963">Cytoplasm</keyword>
<dbReference type="GO" id="GO:0008987">
    <property type="term" value="F:quinolinate synthetase A activity"/>
    <property type="evidence" value="ECO:0007669"/>
    <property type="project" value="UniProtKB-UniRule"/>
</dbReference>
<comment type="pathway">
    <text evidence="1 10">Cofactor biosynthesis; NAD(+) biosynthesis; quinolinate from iminoaspartate: step 1/1.</text>
</comment>
<organism evidence="11 12">
    <name type="scientific">Candidatus Roizmanbacteria bacterium CG07_land_8_20_14_0_80_34_15</name>
    <dbReference type="NCBI Taxonomy" id="1974849"/>
    <lineage>
        <taxon>Bacteria</taxon>
        <taxon>Candidatus Roizmaniibacteriota</taxon>
    </lineage>
</organism>
<dbReference type="GO" id="GO:0005737">
    <property type="term" value="C:cytoplasm"/>
    <property type="evidence" value="ECO:0007669"/>
    <property type="project" value="UniProtKB-SubCell"/>
</dbReference>
<protein>
    <recommendedName>
        <fullName evidence="2 10">Quinolinate synthase</fullName>
        <ecNumber evidence="2 10">2.5.1.72</ecNumber>
    </recommendedName>
</protein>
<dbReference type="SUPFAM" id="SSF142754">
    <property type="entry name" value="NadA-like"/>
    <property type="match status" value="1"/>
</dbReference>
<evidence type="ECO:0000256" key="9">
    <source>
        <dbReference type="ARBA" id="ARBA00023014"/>
    </source>
</evidence>
<evidence type="ECO:0000256" key="6">
    <source>
        <dbReference type="ARBA" id="ARBA00022679"/>
    </source>
</evidence>
<keyword evidence="3 10" id="KW-0004">4Fe-4S</keyword>
<comment type="cofactor">
    <cofactor evidence="10">
        <name>[4Fe-4S] cluster</name>
        <dbReference type="ChEBI" id="CHEBI:49883"/>
    </cofactor>
    <text evidence="10">Binds 1 [4Fe-4S] cluster per subunit.</text>
</comment>
<gene>
    <name evidence="10" type="primary">nadA</name>
    <name evidence="11" type="ORF">COT02_04370</name>
</gene>
<feature type="binding site" evidence="10">
    <location>
        <position position="271"/>
    </location>
    <ligand>
        <name>[4Fe-4S] cluster</name>
        <dbReference type="ChEBI" id="CHEBI:49883"/>
    </ligand>
</feature>
<name>A0A2M6YTC7_9BACT</name>
<comment type="catalytic activity">
    <reaction evidence="10">
        <text>iminosuccinate + dihydroxyacetone phosphate = quinolinate + phosphate + 2 H2O + H(+)</text>
        <dbReference type="Rhea" id="RHEA:25888"/>
        <dbReference type="ChEBI" id="CHEBI:15377"/>
        <dbReference type="ChEBI" id="CHEBI:15378"/>
        <dbReference type="ChEBI" id="CHEBI:29959"/>
        <dbReference type="ChEBI" id="CHEBI:43474"/>
        <dbReference type="ChEBI" id="CHEBI:57642"/>
        <dbReference type="ChEBI" id="CHEBI:77875"/>
        <dbReference type="EC" id="2.5.1.72"/>
    </reaction>
</comment>
<comment type="function">
    <text evidence="10">Catalyzes the condensation of iminoaspartate with dihydroxyacetone phosphate to form quinolinate.</text>
</comment>
<evidence type="ECO:0000256" key="3">
    <source>
        <dbReference type="ARBA" id="ARBA00022485"/>
    </source>
</evidence>
<dbReference type="HAMAP" id="MF_00568">
    <property type="entry name" value="NadA_type2"/>
    <property type="match status" value="1"/>
</dbReference>
<keyword evidence="7 10" id="KW-0479">Metal-binding</keyword>
<dbReference type="AlphaFoldDB" id="A0A2M6YTC7"/>
<accession>A0A2M6YTC7</accession>
<dbReference type="NCBIfam" id="NF006878">
    <property type="entry name" value="PRK09375.1-2"/>
    <property type="match status" value="1"/>
</dbReference>
<proteinExistence type="inferred from homology"/>
<dbReference type="InterPro" id="IPR023066">
    <property type="entry name" value="Quinolinate_synth_type2"/>
</dbReference>
<evidence type="ECO:0000256" key="4">
    <source>
        <dbReference type="ARBA" id="ARBA00022490"/>
    </source>
</evidence>
<evidence type="ECO:0000256" key="1">
    <source>
        <dbReference type="ARBA" id="ARBA00005065"/>
    </source>
</evidence>
<dbReference type="Gene3D" id="3.40.50.10800">
    <property type="entry name" value="NadA-like"/>
    <property type="match status" value="3"/>
</dbReference>
<dbReference type="FunFam" id="3.40.50.10800:FF:000003">
    <property type="entry name" value="Quinolinate synthase A"/>
    <property type="match status" value="1"/>
</dbReference>
<feature type="binding site" evidence="10">
    <location>
        <begin position="198"/>
        <end position="200"/>
    </location>
    <ligand>
        <name>iminosuccinate</name>
        <dbReference type="ChEBI" id="CHEBI:77875"/>
    </ligand>
</feature>
<dbReference type="EMBL" id="PEWY01000126">
    <property type="protein sequence ID" value="PIU36757.1"/>
    <property type="molecule type" value="Genomic_DNA"/>
</dbReference>
<evidence type="ECO:0000313" key="12">
    <source>
        <dbReference type="Proteomes" id="UP000230184"/>
    </source>
</evidence>
<feature type="binding site" evidence="10">
    <location>
        <position position="226"/>
    </location>
    <ligand>
        <name>iminosuccinate</name>
        <dbReference type="ChEBI" id="CHEBI:77875"/>
    </ligand>
</feature>
<evidence type="ECO:0000313" key="11">
    <source>
        <dbReference type="EMBL" id="PIU36757.1"/>
    </source>
</evidence>
<evidence type="ECO:0000256" key="7">
    <source>
        <dbReference type="ARBA" id="ARBA00022723"/>
    </source>
</evidence>
<keyword evidence="8 10" id="KW-0408">Iron</keyword>
<dbReference type="Pfam" id="PF02445">
    <property type="entry name" value="NadA"/>
    <property type="match status" value="1"/>
</dbReference>
<dbReference type="NCBIfam" id="TIGR00550">
    <property type="entry name" value="nadA"/>
    <property type="match status" value="1"/>
</dbReference>
<dbReference type="InterPro" id="IPR003473">
    <property type="entry name" value="NadA"/>
</dbReference>
<dbReference type="GO" id="GO:0034628">
    <property type="term" value="P:'de novo' NAD+ biosynthetic process from L-aspartate"/>
    <property type="evidence" value="ECO:0007669"/>
    <property type="project" value="TreeGrafter"/>
</dbReference>
<reference evidence="12" key="1">
    <citation type="submission" date="2017-09" db="EMBL/GenBank/DDBJ databases">
        <title>Depth-based differentiation of microbial function through sediment-hosted aquifers and enrichment of novel symbionts in the deep terrestrial subsurface.</title>
        <authorList>
            <person name="Probst A.J."/>
            <person name="Ladd B."/>
            <person name="Jarett J.K."/>
            <person name="Geller-Mcgrath D.E."/>
            <person name="Sieber C.M.K."/>
            <person name="Emerson J.B."/>
            <person name="Anantharaman K."/>
            <person name="Thomas B.C."/>
            <person name="Malmstrom R."/>
            <person name="Stieglmeier M."/>
            <person name="Klingl A."/>
            <person name="Woyke T."/>
            <person name="Ryan C.M."/>
            <person name="Banfield J.F."/>
        </authorList>
    </citation>
    <scope>NUCLEOTIDE SEQUENCE [LARGE SCALE GENOMIC DNA]</scope>
</reference>
<evidence type="ECO:0000256" key="8">
    <source>
        <dbReference type="ARBA" id="ARBA00023004"/>
    </source>
</evidence>
<dbReference type="PANTHER" id="PTHR30573">
    <property type="entry name" value="QUINOLINATE SYNTHETASE A"/>
    <property type="match status" value="1"/>
</dbReference>
<dbReference type="GO" id="GO:0046872">
    <property type="term" value="F:metal ion binding"/>
    <property type="evidence" value="ECO:0007669"/>
    <property type="project" value="UniProtKB-KW"/>
</dbReference>
<keyword evidence="9 10" id="KW-0411">Iron-sulfur</keyword>
<keyword evidence="5 10" id="KW-0662">Pyridine nucleotide biosynthesis</keyword>
<evidence type="ECO:0000256" key="5">
    <source>
        <dbReference type="ARBA" id="ARBA00022642"/>
    </source>
</evidence>
<dbReference type="PANTHER" id="PTHR30573:SF0">
    <property type="entry name" value="QUINOLINATE SYNTHASE, CHLOROPLASTIC"/>
    <property type="match status" value="1"/>
</dbReference>
<comment type="caution">
    <text evidence="11">The sequence shown here is derived from an EMBL/GenBank/DDBJ whole genome shotgun (WGS) entry which is preliminary data.</text>
</comment>
<feature type="binding site" evidence="10">
    <location>
        <begin position="112"/>
        <end position="114"/>
    </location>
    <ligand>
        <name>iminosuccinate</name>
        <dbReference type="ChEBI" id="CHEBI:77875"/>
    </ligand>
</feature>
<keyword evidence="6 10" id="KW-0808">Transferase</keyword>
<dbReference type="NCBIfam" id="NF006879">
    <property type="entry name" value="PRK09375.1-4"/>
    <property type="match status" value="1"/>
</dbReference>
<feature type="binding site" evidence="10">
    <location>
        <position position="172"/>
    </location>
    <ligand>
        <name>[4Fe-4S] cluster</name>
        <dbReference type="ChEBI" id="CHEBI:49883"/>
    </ligand>
</feature>
<sequence>MNDQQLISEIKKWKRKRGALILAHNYQVPEIQDVADFVGDSLELSKQAAKSFEKLIVFCGVHFMAESAAIFSPEKTVLIPDLGAGCSLASSIDSDELRRWKAKYPDAVVVSYVNTTAGVKALSDYCCTSSNAVAVVNSIAKDKQILFVPDMFLGAYVQKMTGRDLIIYPGQCHVHARVRPEDILNKIKEKPEADFLIHPECGCVTNCMHYVANGDIPAEKTHILSTGGMMKYAKESKNTDFIVATETGIIHQLKKNNSKKNFVPLRDDMICQFMKMITLPKLLNSLINLEFEVKVPKDIAEKARVPIERMFKVSNNNQDTNSKYFKQFASRRTNYQ</sequence>